<sequence length="121" mass="13748">MDAADHAIHRDLIFKIHEILGRDWKTAAVARAFPPSPLSLDPCSTYSHWKRTHSLLPAPVTSDLFYLRRRCPPPLRYSAAVQDSERKVPQTQRPTEEESTEGRVQREKHPTGLNPTPAKVT</sequence>
<dbReference type="Proteomes" id="UP001341840">
    <property type="component" value="Unassembled WGS sequence"/>
</dbReference>
<comment type="caution">
    <text evidence="2">The sequence shown here is derived from an EMBL/GenBank/DDBJ whole genome shotgun (WGS) entry which is preliminary data.</text>
</comment>
<organism evidence="2 3">
    <name type="scientific">Stylosanthes scabra</name>
    <dbReference type="NCBI Taxonomy" id="79078"/>
    <lineage>
        <taxon>Eukaryota</taxon>
        <taxon>Viridiplantae</taxon>
        <taxon>Streptophyta</taxon>
        <taxon>Embryophyta</taxon>
        <taxon>Tracheophyta</taxon>
        <taxon>Spermatophyta</taxon>
        <taxon>Magnoliopsida</taxon>
        <taxon>eudicotyledons</taxon>
        <taxon>Gunneridae</taxon>
        <taxon>Pentapetalae</taxon>
        <taxon>rosids</taxon>
        <taxon>fabids</taxon>
        <taxon>Fabales</taxon>
        <taxon>Fabaceae</taxon>
        <taxon>Papilionoideae</taxon>
        <taxon>50 kb inversion clade</taxon>
        <taxon>dalbergioids sensu lato</taxon>
        <taxon>Dalbergieae</taxon>
        <taxon>Pterocarpus clade</taxon>
        <taxon>Stylosanthes</taxon>
    </lineage>
</organism>
<reference evidence="2 3" key="1">
    <citation type="journal article" date="2023" name="Plants (Basel)">
        <title>Bridging the Gap: Combining Genomics and Transcriptomics Approaches to Understand Stylosanthes scabra, an Orphan Legume from the Brazilian Caatinga.</title>
        <authorList>
            <person name="Ferreira-Neto J.R.C."/>
            <person name="da Silva M.D."/>
            <person name="Binneck E."/>
            <person name="de Melo N.F."/>
            <person name="da Silva R.H."/>
            <person name="de Melo A.L.T.M."/>
            <person name="Pandolfi V."/>
            <person name="Bustamante F.O."/>
            <person name="Brasileiro-Vidal A.C."/>
            <person name="Benko-Iseppon A.M."/>
        </authorList>
    </citation>
    <scope>NUCLEOTIDE SEQUENCE [LARGE SCALE GENOMIC DNA]</scope>
    <source>
        <tissue evidence="2">Leaves</tissue>
    </source>
</reference>
<proteinExistence type="predicted"/>
<evidence type="ECO:0000313" key="2">
    <source>
        <dbReference type="EMBL" id="MED6134300.1"/>
    </source>
</evidence>
<accession>A0ABU6SE22</accession>
<evidence type="ECO:0000313" key="3">
    <source>
        <dbReference type="Proteomes" id="UP001341840"/>
    </source>
</evidence>
<feature type="region of interest" description="Disordered" evidence="1">
    <location>
        <begin position="77"/>
        <end position="121"/>
    </location>
</feature>
<feature type="compositionally biased region" description="Basic and acidic residues" evidence="1">
    <location>
        <begin position="83"/>
        <end position="110"/>
    </location>
</feature>
<evidence type="ECO:0000256" key="1">
    <source>
        <dbReference type="SAM" id="MobiDB-lite"/>
    </source>
</evidence>
<dbReference type="EMBL" id="JASCZI010060587">
    <property type="protein sequence ID" value="MED6134300.1"/>
    <property type="molecule type" value="Genomic_DNA"/>
</dbReference>
<gene>
    <name evidence="2" type="ORF">PIB30_035767</name>
</gene>
<protein>
    <submittedName>
        <fullName evidence="2">Uncharacterized protein</fullName>
    </submittedName>
</protein>
<keyword evidence="3" id="KW-1185">Reference proteome</keyword>
<name>A0ABU6SE22_9FABA</name>